<accession>A0A0Q3TGU0</accession>
<sequence length="60" mass="7258">MIQVKVFDYEHEKDLEEDVNQFLKTIDDNKLLDIKYHVAVMPEDEDDQIYCFSAMILYKK</sequence>
<comment type="caution">
    <text evidence="1">The sequence shown here is derived from an EMBL/GenBank/DDBJ whole genome shotgun (WGS) entry which is preliminary data.</text>
</comment>
<dbReference type="OrthoDB" id="1653053at2"/>
<dbReference type="RefSeq" id="WP_055738978.1">
    <property type="nucleotide sequence ID" value="NZ_JAAIWL010000043.1"/>
</dbReference>
<evidence type="ECO:0000313" key="1">
    <source>
        <dbReference type="EMBL" id="KQL53248.1"/>
    </source>
</evidence>
<evidence type="ECO:0000313" key="2">
    <source>
        <dbReference type="Proteomes" id="UP000051888"/>
    </source>
</evidence>
<reference evidence="1 2" key="1">
    <citation type="submission" date="2015-09" db="EMBL/GenBank/DDBJ databases">
        <title>Genome sequencing project for genomic taxonomy and phylogenomics of Bacillus-like bacteria.</title>
        <authorList>
            <person name="Liu B."/>
            <person name="Wang J."/>
            <person name="Zhu Y."/>
            <person name="Liu G."/>
            <person name="Chen Q."/>
            <person name="Chen Z."/>
            <person name="Lan J."/>
            <person name="Che J."/>
            <person name="Ge C."/>
            <person name="Shi H."/>
            <person name="Pan Z."/>
            <person name="Liu X."/>
        </authorList>
    </citation>
    <scope>NUCLEOTIDE SEQUENCE [LARGE SCALE GENOMIC DNA]</scope>
    <source>
        <strain evidence="1 2">LMG 18435</strain>
    </source>
</reference>
<name>A0A0Q3TGU0_9BACI</name>
<organism evidence="1 2">
    <name type="scientific">Heyndrickxia shackletonii</name>
    <dbReference type="NCBI Taxonomy" id="157838"/>
    <lineage>
        <taxon>Bacteria</taxon>
        <taxon>Bacillati</taxon>
        <taxon>Bacillota</taxon>
        <taxon>Bacilli</taxon>
        <taxon>Bacillales</taxon>
        <taxon>Bacillaceae</taxon>
        <taxon>Heyndrickxia</taxon>
    </lineage>
</organism>
<dbReference type="InterPro" id="IPR020296">
    <property type="entry name" value="Spore_Cse60"/>
</dbReference>
<proteinExistence type="predicted"/>
<gene>
    <name evidence="1" type="ORF">AN964_06935</name>
</gene>
<dbReference type="AlphaFoldDB" id="A0A0Q3TGU0"/>
<keyword evidence="2" id="KW-1185">Reference proteome</keyword>
<dbReference type="STRING" id="157838.AN964_06935"/>
<dbReference type="Proteomes" id="UP000051888">
    <property type="component" value="Unassembled WGS sequence"/>
</dbReference>
<dbReference type="PATRIC" id="fig|157838.3.peg.1527"/>
<dbReference type="EMBL" id="LJJC01000004">
    <property type="protein sequence ID" value="KQL53248.1"/>
    <property type="molecule type" value="Genomic_DNA"/>
</dbReference>
<protein>
    <submittedName>
        <fullName evidence="1">Sporulation protein cse60</fullName>
    </submittedName>
</protein>
<dbReference type="Pfam" id="PF10957">
    <property type="entry name" value="Spore_Cse60"/>
    <property type="match status" value="1"/>
</dbReference>